<evidence type="ECO:0000313" key="3">
    <source>
        <dbReference type="EMBL" id="OTG13715.1"/>
    </source>
</evidence>
<dbReference type="InParanoid" id="A0A251TRF6"/>
<reference evidence="2" key="3">
    <citation type="submission" date="2020-06" db="EMBL/GenBank/DDBJ databases">
        <title>Helianthus annuus Genome sequencing and assembly Release 2.</title>
        <authorList>
            <person name="Gouzy J."/>
            <person name="Langlade N."/>
            <person name="Munos S."/>
        </authorList>
    </citation>
    <scope>NUCLEOTIDE SEQUENCE</scope>
    <source>
        <tissue evidence="2">Leaves</tissue>
    </source>
</reference>
<proteinExistence type="predicted"/>
<sequence>MAAIEENEAKISVKVIVDKVYKRVVYAEADYTFVDILFSFMTLPIGTIVRILGKVDDKKFEGLGSLNNLYQSLKDFPDCYLSSAECKPILLNPMSLSYHHCRKLKLKIDDTQPLSYFGCTQDSMCITSLNSNIERYCRFRVAGCVFVSDIATIIISDNLCVEPYTSESGIRLLTDCGITDTSYLEERKLDMCSNEVIVFLHMMCFYQF</sequence>
<evidence type="ECO:0000313" key="2">
    <source>
        <dbReference type="EMBL" id="KAF5789097.1"/>
    </source>
</evidence>
<dbReference type="EMBL" id="CM007898">
    <property type="protein sequence ID" value="OTG13715.1"/>
    <property type="molecule type" value="Genomic_DNA"/>
</dbReference>
<feature type="transmembrane region" description="Helical" evidence="1">
    <location>
        <begin position="31"/>
        <end position="52"/>
    </location>
</feature>
<dbReference type="Gramene" id="mRNA:HanXRQr2_Chr09g0366831">
    <property type="protein sequence ID" value="CDS:HanXRQr2_Chr09g0366831.1"/>
    <property type="gene ID" value="HanXRQr2_Chr09g0366831"/>
</dbReference>
<keyword evidence="1" id="KW-0812">Transmembrane</keyword>
<dbReference type="PANTHER" id="PTHR33103">
    <property type="entry name" value="OS01G0153900 PROTEIN"/>
    <property type="match status" value="1"/>
</dbReference>
<accession>A0A251TRF6</accession>
<keyword evidence="4" id="KW-1185">Reference proteome</keyword>
<dbReference type="AlphaFoldDB" id="A0A251TRF6"/>
<reference evidence="3" key="2">
    <citation type="submission" date="2017-02" db="EMBL/GenBank/DDBJ databases">
        <title>Sunflower complete genome.</title>
        <authorList>
            <person name="Langlade N."/>
            <person name="Munos S."/>
        </authorList>
    </citation>
    <scope>NUCLEOTIDE SEQUENCE [LARGE SCALE GENOMIC DNA]</scope>
    <source>
        <tissue evidence="3">Leaves</tissue>
    </source>
</reference>
<dbReference type="InterPro" id="IPR007750">
    <property type="entry name" value="DUF674"/>
</dbReference>
<dbReference type="Proteomes" id="UP000215914">
    <property type="component" value="Chromosome 9"/>
</dbReference>
<evidence type="ECO:0000313" key="4">
    <source>
        <dbReference type="Proteomes" id="UP000215914"/>
    </source>
</evidence>
<keyword evidence="1" id="KW-1133">Transmembrane helix</keyword>
<evidence type="ECO:0000256" key="1">
    <source>
        <dbReference type="SAM" id="Phobius"/>
    </source>
</evidence>
<reference evidence="2 4" key="1">
    <citation type="journal article" date="2017" name="Nature">
        <title>The sunflower genome provides insights into oil metabolism, flowering and Asterid evolution.</title>
        <authorList>
            <person name="Badouin H."/>
            <person name="Gouzy J."/>
            <person name="Grassa C.J."/>
            <person name="Murat F."/>
            <person name="Staton S.E."/>
            <person name="Cottret L."/>
            <person name="Lelandais-Briere C."/>
            <person name="Owens G.L."/>
            <person name="Carrere S."/>
            <person name="Mayjonade B."/>
            <person name="Legrand L."/>
            <person name="Gill N."/>
            <person name="Kane N.C."/>
            <person name="Bowers J.E."/>
            <person name="Hubner S."/>
            <person name="Bellec A."/>
            <person name="Berard A."/>
            <person name="Berges H."/>
            <person name="Blanchet N."/>
            <person name="Boniface M.C."/>
            <person name="Brunel D."/>
            <person name="Catrice O."/>
            <person name="Chaidir N."/>
            <person name="Claudel C."/>
            <person name="Donnadieu C."/>
            <person name="Faraut T."/>
            <person name="Fievet G."/>
            <person name="Helmstetter N."/>
            <person name="King M."/>
            <person name="Knapp S.J."/>
            <person name="Lai Z."/>
            <person name="Le Paslier M.C."/>
            <person name="Lippi Y."/>
            <person name="Lorenzon L."/>
            <person name="Mandel J.R."/>
            <person name="Marage G."/>
            <person name="Marchand G."/>
            <person name="Marquand E."/>
            <person name="Bret-Mestries E."/>
            <person name="Morien E."/>
            <person name="Nambeesan S."/>
            <person name="Nguyen T."/>
            <person name="Pegot-Espagnet P."/>
            <person name="Pouilly N."/>
            <person name="Raftis F."/>
            <person name="Sallet E."/>
            <person name="Schiex T."/>
            <person name="Thomas J."/>
            <person name="Vandecasteele C."/>
            <person name="Vares D."/>
            <person name="Vear F."/>
            <person name="Vautrin S."/>
            <person name="Crespi M."/>
            <person name="Mangin B."/>
            <person name="Burke J.M."/>
            <person name="Salse J."/>
            <person name="Munos S."/>
            <person name="Vincourt P."/>
            <person name="Rieseberg L.H."/>
            <person name="Langlade N.B."/>
        </authorList>
    </citation>
    <scope>NUCLEOTIDE SEQUENCE [LARGE SCALE GENOMIC DNA]</scope>
    <source>
        <strain evidence="4">cv. SF193</strain>
        <tissue evidence="2">Leaves</tissue>
    </source>
</reference>
<dbReference type="Pfam" id="PF05056">
    <property type="entry name" value="DUF674"/>
    <property type="match status" value="1"/>
</dbReference>
<protein>
    <submittedName>
        <fullName evidence="3">Uncharacterized protein</fullName>
    </submittedName>
</protein>
<dbReference type="EMBL" id="MNCJ02000324">
    <property type="protein sequence ID" value="KAF5789097.1"/>
    <property type="molecule type" value="Genomic_DNA"/>
</dbReference>
<keyword evidence="1" id="KW-0472">Membrane</keyword>
<dbReference type="PANTHER" id="PTHR33103:SF27">
    <property type="entry name" value="OS04G0594700 PROTEIN"/>
    <property type="match status" value="1"/>
</dbReference>
<organism evidence="3 4">
    <name type="scientific">Helianthus annuus</name>
    <name type="common">Common sunflower</name>
    <dbReference type="NCBI Taxonomy" id="4232"/>
    <lineage>
        <taxon>Eukaryota</taxon>
        <taxon>Viridiplantae</taxon>
        <taxon>Streptophyta</taxon>
        <taxon>Embryophyta</taxon>
        <taxon>Tracheophyta</taxon>
        <taxon>Spermatophyta</taxon>
        <taxon>Magnoliopsida</taxon>
        <taxon>eudicotyledons</taxon>
        <taxon>Gunneridae</taxon>
        <taxon>Pentapetalae</taxon>
        <taxon>asterids</taxon>
        <taxon>campanulids</taxon>
        <taxon>Asterales</taxon>
        <taxon>Asteraceae</taxon>
        <taxon>Asteroideae</taxon>
        <taxon>Heliantheae alliance</taxon>
        <taxon>Heliantheae</taxon>
        <taxon>Helianthus</taxon>
    </lineage>
</organism>
<gene>
    <name evidence="3" type="ORF">HannXRQ_Chr09g0241241</name>
    <name evidence="2" type="ORF">HanXRQr2_Chr09g0366831</name>
</gene>
<name>A0A251TRF6_HELAN</name>